<keyword evidence="5" id="KW-0496">Mitochondrion</keyword>
<keyword evidence="9" id="KW-1185">Reference proteome</keyword>
<evidence type="ECO:0000256" key="1">
    <source>
        <dbReference type="ARBA" id="ARBA00004273"/>
    </source>
</evidence>
<gene>
    <name evidence="8" type="ORF">M0813_22826</name>
</gene>
<evidence type="ECO:0000256" key="5">
    <source>
        <dbReference type="ARBA" id="ARBA00023128"/>
    </source>
</evidence>
<evidence type="ECO:0000256" key="3">
    <source>
        <dbReference type="ARBA" id="ARBA00022792"/>
    </source>
</evidence>
<dbReference type="InterPro" id="IPR039544">
    <property type="entry name" value="Tim44-like"/>
</dbReference>
<organism evidence="8 9">
    <name type="scientific">Anaeramoeba flamelloides</name>
    <dbReference type="NCBI Taxonomy" id="1746091"/>
    <lineage>
        <taxon>Eukaryota</taxon>
        <taxon>Metamonada</taxon>
        <taxon>Anaeramoebidae</taxon>
        <taxon>Anaeramoeba</taxon>
    </lineage>
</organism>
<protein>
    <submittedName>
        <fullName evidence="8">Import inner membrane translocase subunit tim44</fullName>
    </submittedName>
</protein>
<dbReference type="Pfam" id="PF04280">
    <property type="entry name" value="Tim44"/>
    <property type="match status" value="1"/>
</dbReference>
<reference evidence="8" key="1">
    <citation type="submission" date="2022-08" db="EMBL/GenBank/DDBJ databases">
        <title>Novel sulfate-reducing endosymbionts in the free-living metamonad Anaeramoeba.</title>
        <authorList>
            <person name="Jerlstrom-Hultqvist J."/>
            <person name="Cepicka I."/>
            <person name="Gallot-Lavallee L."/>
            <person name="Salas-Leiva D."/>
            <person name="Curtis B.A."/>
            <person name="Zahonova K."/>
            <person name="Pipaliya S."/>
            <person name="Dacks J."/>
            <person name="Roger A.J."/>
        </authorList>
    </citation>
    <scope>NUCLEOTIDE SEQUENCE</scope>
    <source>
        <strain evidence="8">Schooner1</strain>
    </source>
</reference>
<dbReference type="Gene3D" id="3.10.450.240">
    <property type="match status" value="1"/>
</dbReference>
<evidence type="ECO:0000313" key="9">
    <source>
        <dbReference type="Proteomes" id="UP001150062"/>
    </source>
</evidence>
<evidence type="ECO:0000256" key="2">
    <source>
        <dbReference type="ARBA" id="ARBA00009597"/>
    </source>
</evidence>
<comment type="subcellular location">
    <subcellularLocation>
        <location evidence="1">Mitochondrion inner membrane</location>
    </subcellularLocation>
</comment>
<accession>A0ABQ8YBX5</accession>
<dbReference type="PANTHER" id="PTHR10721">
    <property type="entry name" value="MITOCHONDRIAL IMPORT INNER MEMBRANE TRANSLOCASE SUBUNIT TIM44"/>
    <property type="match status" value="1"/>
</dbReference>
<dbReference type="PANTHER" id="PTHR10721:SF1">
    <property type="entry name" value="MITOCHONDRIAL IMPORT INNER MEMBRANE TRANSLOCASE SUBUNIT TIM44"/>
    <property type="match status" value="1"/>
</dbReference>
<keyword evidence="3" id="KW-0999">Mitochondrion inner membrane</keyword>
<comment type="caution">
    <text evidence="8">The sequence shown here is derived from an EMBL/GenBank/DDBJ whole genome shotgun (WGS) entry which is preliminary data.</text>
</comment>
<evidence type="ECO:0000259" key="7">
    <source>
        <dbReference type="Pfam" id="PF04280"/>
    </source>
</evidence>
<proteinExistence type="inferred from homology"/>
<dbReference type="EMBL" id="JAOAOG010000182">
    <property type="protein sequence ID" value="KAJ6242054.1"/>
    <property type="molecule type" value="Genomic_DNA"/>
</dbReference>
<sequence>MLSQTFLSKSHNLFLPSLAKINNGKIVNKNILSRHLISTVSDQQKKLFPTPLNNVMRKSSMWNGIDEKITRNLQETQMWERRQVGDLEDFFRASKTLNLPNHQDQDIKKTWEQLNRRTSTKIAKKATDSILDLTSDLISSSLWPIKFFAKTTYKVGNFGYKSATKIGSKINDSKLFFIRYPRNVIYTIGKPIVSNPLTHFLSNSMGEVYQTFTQSDLGKDTKKINLGIKSVDDESKKSASFSTALALIPETRYSKLKNFWFLIEKSKNPILSFFRYLSLIPGKIVEKISSFGEWYLPSNNLAYCQEEIRKADPNFRIGKFSKILENGLIAKFMDPYLKADLEKVEKYFAERPYRELLANIAEDEKSGKIVKRELLDVRDVEFFDGSTNQSETILTFSFTSDQVHSEIHAKTGEELSPQQIKNVSYILMMKFEPYFDKPVWEVAEIIPSKTMNWI</sequence>
<keyword evidence="6" id="KW-0472">Membrane</keyword>
<dbReference type="InterPro" id="IPR032710">
    <property type="entry name" value="NTF2-like_dom_sf"/>
</dbReference>
<dbReference type="InterPro" id="IPR007379">
    <property type="entry name" value="Tim44-like_dom"/>
</dbReference>
<keyword evidence="4" id="KW-0809">Transit peptide</keyword>
<evidence type="ECO:0000256" key="6">
    <source>
        <dbReference type="ARBA" id="ARBA00023136"/>
    </source>
</evidence>
<name>A0ABQ8YBX5_9EUKA</name>
<comment type="similarity">
    <text evidence="2">Belongs to the Tim44 family.</text>
</comment>
<feature type="domain" description="Tim44-like" evidence="7">
    <location>
        <begin position="306"/>
        <end position="446"/>
    </location>
</feature>
<evidence type="ECO:0000256" key="4">
    <source>
        <dbReference type="ARBA" id="ARBA00022946"/>
    </source>
</evidence>
<dbReference type="Proteomes" id="UP001150062">
    <property type="component" value="Unassembled WGS sequence"/>
</dbReference>
<dbReference type="SUPFAM" id="SSF54427">
    <property type="entry name" value="NTF2-like"/>
    <property type="match status" value="1"/>
</dbReference>
<evidence type="ECO:0000313" key="8">
    <source>
        <dbReference type="EMBL" id="KAJ6242054.1"/>
    </source>
</evidence>